<name>A0A0A9GBT7_ARUDO</name>
<organism evidence="2">
    <name type="scientific">Arundo donax</name>
    <name type="common">Giant reed</name>
    <name type="synonym">Donax arundinaceus</name>
    <dbReference type="NCBI Taxonomy" id="35708"/>
    <lineage>
        <taxon>Eukaryota</taxon>
        <taxon>Viridiplantae</taxon>
        <taxon>Streptophyta</taxon>
        <taxon>Embryophyta</taxon>
        <taxon>Tracheophyta</taxon>
        <taxon>Spermatophyta</taxon>
        <taxon>Magnoliopsida</taxon>
        <taxon>Liliopsida</taxon>
        <taxon>Poales</taxon>
        <taxon>Poaceae</taxon>
        <taxon>PACMAD clade</taxon>
        <taxon>Arundinoideae</taxon>
        <taxon>Arundineae</taxon>
        <taxon>Arundo</taxon>
    </lineage>
</organism>
<feature type="compositionally biased region" description="Pro residues" evidence="1">
    <location>
        <begin position="41"/>
        <end position="60"/>
    </location>
</feature>
<dbReference type="EMBL" id="GBRH01175356">
    <property type="protein sequence ID" value="JAE22540.1"/>
    <property type="molecule type" value="Transcribed_RNA"/>
</dbReference>
<evidence type="ECO:0000313" key="2">
    <source>
        <dbReference type="EMBL" id="JAE22540.1"/>
    </source>
</evidence>
<protein>
    <submittedName>
        <fullName evidence="2">Uncharacterized protein</fullName>
    </submittedName>
</protein>
<reference evidence="2" key="1">
    <citation type="submission" date="2014-09" db="EMBL/GenBank/DDBJ databases">
        <authorList>
            <person name="Magalhaes I.L.F."/>
            <person name="Oliveira U."/>
            <person name="Santos F.R."/>
            <person name="Vidigal T.H.D.A."/>
            <person name="Brescovit A.D."/>
            <person name="Santos A.J."/>
        </authorList>
    </citation>
    <scope>NUCLEOTIDE SEQUENCE</scope>
    <source>
        <tissue evidence="2">Shoot tissue taken approximately 20 cm above the soil surface</tissue>
    </source>
</reference>
<feature type="compositionally biased region" description="Basic and acidic residues" evidence="1">
    <location>
        <begin position="96"/>
        <end position="112"/>
    </location>
</feature>
<sequence>MVQCPPQLLRRNWPTTTPLPQLPCALADAIAYRRFPYCEPPTSAPAPPDPLVWPSHPPARPRLAEGSEDGAPVMVALSHGSGASAGRGRALGHFPTEQRSELATRSRRREEGLQPLPSSAAAINGSRVTCSEGT</sequence>
<dbReference type="AlphaFoldDB" id="A0A0A9GBT7"/>
<accession>A0A0A9GBT7</accession>
<evidence type="ECO:0000256" key="1">
    <source>
        <dbReference type="SAM" id="MobiDB-lite"/>
    </source>
</evidence>
<proteinExistence type="predicted"/>
<reference evidence="2" key="2">
    <citation type="journal article" date="2015" name="Data Brief">
        <title>Shoot transcriptome of the giant reed, Arundo donax.</title>
        <authorList>
            <person name="Barrero R.A."/>
            <person name="Guerrero F.D."/>
            <person name="Moolhuijzen P."/>
            <person name="Goolsby J.A."/>
            <person name="Tidwell J."/>
            <person name="Bellgard S.E."/>
            <person name="Bellgard M.I."/>
        </authorList>
    </citation>
    <scope>NUCLEOTIDE SEQUENCE</scope>
    <source>
        <tissue evidence="2">Shoot tissue taken approximately 20 cm above the soil surface</tissue>
    </source>
</reference>
<feature type="compositionally biased region" description="Low complexity" evidence="1">
    <location>
        <begin position="76"/>
        <end position="93"/>
    </location>
</feature>
<feature type="region of interest" description="Disordered" evidence="1">
    <location>
        <begin position="41"/>
        <end position="134"/>
    </location>
</feature>